<keyword evidence="11" id="KW-0472">Membrane</keyword>
<comment type="cofactor">
    <cofactor evidence="11">
        <name>[4Fe-4S] cluster</name>
        <dbReference type="ChEBI" id="CHEBI:49883"/>
    </cofactor>
    <text evidence="11">Binds 1 or 2 [4Fe-4S] cluster. One cluster is coordinated with 3 cysteines and an exchangeable S-adenosyl-L-methionine.</text>
</comment>
<dbReference type="PROSITE" id="PS51449">
    <property type="entry name" value="MTTASE_N"/>
    <property type="match status" value="1"/>
</dbReference>
<dbReference type="PANTHER" id="PTHR11918">
    <property type="entry name" value="RADICAL SAM PROTEINS"/>
    <property type="match status" value="1"/>
</dbReference>
<comment type="similarity">
    <text evidence="2 11">Belongs to the methylthiotransferase family. CDKAL1 subfamily.</text>
</comment>
<name>A0A226ELN6_FOLCA</name>
<dbReference type="NCBIfam" id="TIGR00089">
    <property type="entry name" value="MiaB/RimO family radical SAM methylthiotransferase"/>
    <property type="match status" value="1"/>
</dbReference>
<evidence type="ECO:0000256" key="6">
    <source>
        <dbReference type="ARBA" id="ARBA00022694"/>
    </source>
</evidence>
<dbReference type="CDD" id="cd01335">
    <property type="entry name" value="Radical_SAM"/>
    <property type="match status" value="1"/>
</dbReference>
<keyword evidence="11" id="KW-1133">Transmembrane helix</keyword>
<keyword evidence="3 11" id="KW-0004">4Fe-4S</keyword>
<dbReference type="OrthoDB" id="1730074at2759"/>
<dbReference type="PROSITE" id="PS01278">
    <property type="entry name" value="MTTASE_RADICAL"/>
    <property type="match status" value="1"/>
</dbReference>
<keyword evidence="9 11" id="KW-0411">Iron-sulfur</keyword>
<dbReference type="PANTHER" id="PTHR11918:SF45">
    <property type="entry name" value="THREONYLCARBAMOYLADENOSINE TRNA METHYLTHIOTRANSFERASE"/>
    <property type="match status" value="1"/>
</dbReference>
<dbReference type="InterPro" id="IPR006466">
    <property type="entry name" value="MiaB-like_arc_euk"/>
</dbReference>
<sequence>MTPNKDTTCEQPTTAQQEQQGIKDIEDVFRDNSTADKGGISTVKIHTRRRVRPSEDDVQLGCTAAETNDINPEMHKVFMRTWGCSHNTSDSEYMAGLLAQSGFRLSANKADASVWILNSCTVKGPSEQRFKNEVEEGQSLNKKVIVSGCVPQGDPRSDYIKGLSIIGVKQIDEIVTVVEEVLKGNTVRLLSFTKKNGATNANGLVKNPPGASLHFPKIRKNDLIEIIPVSTGCLNSCTYCKTKLARGNLSSYPIDEIVSRASQVVEHEGVKEIWLTSEDLGAWGIDLGLTIVDLLKSLVECIPADCMLRLGMTNPPYILDHLEEISEILNLPQVYGFLHIPVQAGSDSVLLEMKREYTRKQFEQIVTFLQSHVKSLTIATDIICGFPTETDEDFEETYALVKKFKFKVLYINQFYPRPGTAAAKMQRIPTHIVKQRTKALTELFLSYTPYDESRIGMEYKNVLVTEISHDTIHLVAHNKAYEQILIRRDLFKDETLIMGKKIDVKIIAVSKFSMIALPLEKSYNVLQFLNNHLMFVGLLLVLVAVFLSWFYRL</sequence>
<comment type="catalytic activity">
    <reaction evidence="10 11">
        <text>N(6)-L-threonylcarbamoyladenosine(37) in tRNA + (sulfur carrier)-SH + AH2 + 2 S-adenosyl-L-methionine = 2-methylsulfanyl-N(6)-L-threonylcarbamoyladenosine(37) in tRNA + (sulfur carrier)-H + 5'-deoxyadenosine + L-methionine + A + S-adenosyl-L-homocysteine + 2 H(+)</text>
        <dbReference type="Rhea" id="RHEA:37075"/>
        <dbReference type="Rhea" id="RHEA-COMP:10163"/>
        <dbReference type="Rhea" id="RHEA-COMP:11092"/>
        <dbReference type="Rhea" id="RHEA-COMP:14737"/>
        <dbReference type="Rhea" id="RHEA-COMP:14739"/>
        <dbReference type="ChEBI" id="CHEBI:13193"/>
        <dbReference type="ChEBI" id="CHEBI:15378"/>
        <dbReference type="ChEBI" id="CHEBI:17319"/>
        <dbReference type="ChEBI" id="CHEBI:17499"/>
        <dbReference type="ChEBI" id="CHEBI:29917"/>
        <dbReference type="ChEBI" id="CHEBI:57844"/>
        <dbReference type="ChEBI" id="CHEBI:57856"/>
        <dbReference type="ChEBI" id="CHEBI:59789"/>
        <dbReference type="ChEBI" id="CHEBI:64428"/>
        <dbReference type="ChEBI" id="CHEBI:74418"/>
        <dbReference type="ChEBI" id="CHEBI:74420"/>
        <dbReference type="EC" id="2.8.4.5"/>
    </reaction>
</comment>
<keyword evidence="7 11" id="KW-0479">Metal-binding</keyword>
<dbReference type="InterPro" id="IPR013848">
    <property type="entry name" value="Methylthiotransferase_N"/>
</dbReference>
<dbReference type="Proteomes" id="UP000198287">
    <property type="component" value="Unassembled WGS sequence"/>
</dbReference>
<dbReference type="InterPro" id="IPR020612">
    <property type="entry name" value="Methylthiotransferase_CS"/>
</dbReference>
<keyword evidence="5 11" id="KW-0949">S-adenosyl-L-methionine</keyword>
<evidence type="ECO:0000259" key="13">
    <source>
        <dbReference type="PROSITE" id="PS51449"/>
    </source>
</evidence>
<dbReference type="EC" id="2.8.4.5" evidence="11"/>
<evidence type="ECO:0000259" key="14">
    <source>
        <dbReference type="PROSITE" id="PS51918"/>
    </source>
</evidence>
<dbReference type="Pfam" id="PF00919">
    <property type="entry name" value="UPF0004"/>
    <property type="match status" value="1"/>
</dbReference>
<dbReference type="STRING" id="158441.A0A226ELN6"/>
<organism evidence="15 16">
    <name type="scientific">Folsomia candida</name>
    <name type="common">Springtail</name>
    <dbReference type="NCBI Taxonomy" id="158441"/>
    <lineage>
        <taxon>Eukaryota</taxon>
        <taxon>Metazoa</taxon>
        <taxon>Ecdysozoa</taxon>
        <taxon>Arthropoda</taxon>
        <taxon>Hexapoda</taxon>
        <taxon>Collembola</taxon>
        <taxon>Entomobryomorpha</taxon>
        <taxon>Isotomoidea</taxon>
        <taxon>Isotomidae</taxon>
        <taxon>Proisotominae</taxon>
        <taxon>Folsomia</taxon>
    </lineage>
</organism>
<dbReference type="GO" id="GO:0051539">
    <property type="term" value="F:4 iron, 4 sulfur cluster binding"/>
    <property type="evidence" value="ECO:0007669"/>
    <property type="project" value="UniProtKB-UniRule"/>
</dbReference>
<evidence type="ECO:0000256" key="11">
    <source>
        <dbReference type="RuleBase" id="RU368081"/>
    </source>
</evidence>
<feature type="region of interest" description="Disordered" evidence="12">
    <location>
        <begin position="1"/>
        <end position="24"/>
    </location>
</feature>
<dbReference type="InterPro" id="IPR038135">
    <property type="entry name" value="Methylthiotransferase_N_sf"/>
</dbReference>
<dbReference type="OMA" id="HYAYPTG"/>
<comment type="subcellular location">
    <subcellularLocation>
        <location evidence="11">Endoplasmic reticulum membrane</location>
        <topology evidence="11">Single-pass membrane protein</topology>
    </subcellularLocation>
</comment>
<reference evidence="15 16" key="1">
    <citation type="submission" date="2015-12" db="EMBL/GenBank/DDBJ databases">
        <title>The genome of Folsomia candida.</title>
        <authorList>
            <person name="Faddeeva A."/>
            <person name="Derks M.F."/>
            <person name="Anvar Y."/>
            <person name="Smit S."/>
            <person name="Van Straalen N."/>
            <person name="Roelofs D."/>
        </authorList>
    </citation>
    <scope>NUCLEOTIDE SEQUENCE [LARGE SCALE GENOMIC DNA]</scope>
    <source>
        <strain evidence="15 16">VU population</strain>
        <tissue evidence="15">Whole body</tissue>
    </source>
</reference>
<dbReference type="SMART" id="SM00729">
    <property type="entry name" value="Elp3"/>
    <property type="match status" value="1"/>
</dbReference>
<keyword evidence="4 11" id="KW-0808">Transferase</keyword>
<evidence type="ECO:0000256" key="8">
    <source>
        <dbReference type="ARBA" id="ARBA00023004"/>
    </source>
</evidence>
<feature type="domain" description="Radical SAM core" evidence="14">
    <location>
        <begin position="216"/>
        <end position="451"/>
    </location>
</feature>
<dbReference type="InterPro" id="IPR058240">
    <property type="entry name" value="rSAM_sf"/>
</dbReference>
<dbReference type="FunFam" id="3.80.30.20:FF:000002">
    <property type="entry name" value="threonylcarbamoyladenosine tRNA methylthiotransferase isoform X2"/>
    <property type="match status" value="1"/>
</dbReference>
<dbReference type="GO" id="GO:0005789">
    <property type="term" value="C:endoplasmic reticulum membrane"/>
    <property type="evidence" value="ECO:0007669"/>
    <property type="project" value="UniProtKB-SubCell"/>
</dbReference>
<evidence type="ECO:0000256" key="5">
    <source>
        <dbReference type="ARBA" id="ARBA00022691"/>
    </source>
</evidence>
<dbReference type="AlphaFoldDB" id="A0A226ELN6"/>
<dbReference type="GO" id="GO:0046872">
    <property type="term" value="F:metal ion binding"/>
    <property type="evidence" value="ECO:0007669"/>
    <property type="project" value="UniProtKB-UniRule"/>
</dbReference>
<dbReference type="SFLD" id="SFLDS00029">
    <property type="entry name" value="Radical_SAM"/>
    <property type="match status" value="1"/>
</dbReference>
<feature type="domain" description="MTTase N-terminal" evidence="13">
    <location>
        <begin position="75"/>
        <end position="183"/>
    </location>
</feature>
<comment type="caution">
    <text evidence="15">The sequence shown here is derived from an EMBL/GenBank/DDBJ whole genome shotgun (WGS) entry which is preliminary data.</text>
</comment>
<dbReference type="SUPFAM" id="SSF102114">
    <property type="entry name" value="Radical SAM enzymes"/>
    <property type="match status" value="1"/>
</dbReference>
<evidence type="ECO:0000256" key="7">
    <source>
        <dbReference type="ARBA" id="ARBA00022723"/>
    </source>
</evidence>
<dbReference type="InterPro" id="IPR005839">
    <property type="entry name" value="Methylthiotransferase"/>
</dbReference>
<dbReference type="NCBIfam" id="TIGR01578">
    <property type="entry name" value="MiaB-like-B"/>
    <property type="match status" value="1"/>
</dbReference>
<keyword evidence="11" id="KW-0812">Transmembrane</keyword>
<dbReference type="Gene3D" id="3.40.50.12160">
    <property type="entry name" value="Methylthiotransferase, N-terminal domain"/>
    <property type="match status" value="1"/>
</dbReference>
<keyword evidence="16" id="KW-1185">Reference proteome</keyword>
<protein>
    <recommendedName>
        <fullName evidence="11">tRNA-t(6)A37 methylthiotransferase</fullName>
        <ecNumber evidence="11">2.8.4.5</ecNumber>
    </recommendedName>
</protein>
<comment type="function">
    <text evidence="1 11">Catalyzes the methylthiolation of N6-threonylcarbamoyladenosine (t(6)A), leading to the formation of 2-methylthio-N6-threonylcarbamoyladenosine (ms(2)t(6)A) at position 37 in tRNAs that read codons beginning with adenine.</text>
</comment>
<dbReference type="Gene3D" id="3.80.30.20">
    <property type="entry name" value="tm_1862 like domain"/>
    <property type="match status" value="1"/>
</dbReference>
<feature type="transmembrane region" description="Helical" evidence="11">
    <location>
        <begin position="532"/>
        <end position="551"/>
    </location>
</feature>
<dbReference type="Pfam" id="PF04055">
    <property type="entry name" value="Radical_SAM"/>
    <property type="match status" value="1"/>
</dbReference>
<dbReference type="EMBL" id="LNIX01000003">
    <property type="protein sequence ID" value="OXA58595.1"/>
    <property type="molecule type" value="Genomic_DNA"/>
</dbReference>
<evidence type="ECO:0000256" key="9">
    <source>
        <dbReference type="ARBA" id="ARBA00023014"/>
    </source>
</evidence>
<dbReference type="InterPro" id="IPR006638">
    <property type="entry name" value="Elp3/MiaA/NifB-like_rSAM"/>
</dbReference>
<keyword evidence="11" id="KW-0256">Endoplasmic reticulum</keyword>
<feature type="compositionally biased region" description="Polar residues" evidence="12">
    <location>
        <begin position="1"/>
        <end position="20"/>
    </location>
</feature>
<dbReference type="InterPro" id="IPR007197">
    <property type="entry name" value="rSAM"/>
</dbReference>
<keyword evidence="6 11" id="KW-0819">tRNA processing</keyword>
<evidence type="ECO:0000256" key="2">
    <source>
        <dbReference type="ARBA" id="ARBA00008616"/>
    </source>
</evidence>
<accession>A0A226ELN6</accession>
<keyword evidence="8 11" id="KW-0408">Iron</keyword>
<dbReference type="SFLD" id="SFLDG01082">
    <property type="entry name" value="B12-binding_domain_containing"/>
    <property type="match status" value="1"/>
</dbReference>
<evidence type="ECO:0000313" key="16">
    <source>
        <dbReference type="Proteomes" id="UP000198287"/>
    </source>
</evidence>
<dbReference type="InterPro" id="IPR023404">
    <property type="entry name" value="rSAM_horseshoe"/>
</dbReference>
<evidence type="ECO:0000256" key="3">
    <source>
        <dbReference type="ARBA" id="ARBA00022485"/>
    </source>
</evidence>
<evidence type="ECO:0000256" key="1">
    <source>
        <dbReference type="ARBA" id="ARBA00002399"/>
    </source>
</evidence>
<gene>
    <name evidence="15" type="ORF">Fcan01_07866</name>
</gene>
<evidence type="ECO:0000256" key="10">
    <source>
        <dbReference type="ARBA" id="ARBA00051661"/>
    </source>
</evidence>
<evidence type="ECO:0000256" key="4">
    <source>
        <dbReference type="ARBA" id="ARBA00022679"/>
    </source>
</evidence>
<proteinExistence type="inferred from homology"/>
<evidence type="ECO:0000313" key="15">
    <source>
        <dbReference type="EMBL" id="OXA58595.1"/>
    </source>
</evidence>
<dbReference type="PROSITE" id="PS51918">
    <property type="entry name" value="RADICAL_SAM"/>
    <property type="match status" value="1"/>
</dbReference>
<dbReference type="GO" id="GO:0035598">
    <property type="term" value="F:tRNA (N(6)-L-threonylcarbamoyladenosine(37)-C(2))-methylthiotransferase activity"/>
    <property type="evidence" value="ECO:0007669"/>
    <property type="project" value="UniProtKB-UniRule"/>
</dbReference>
<evidence type="ECO:0000256" key="12">
    <source>
        <dbReference type="SAM" id="MobiDB-lite"/>
    </source>
</evidence>